<reference evidence="1 2" key="1">
    <citation type="submission" date="2021-07" db="EMBL/GenBank/DDBJ databases">
        <authorList>
            <person name="Palmer J.M."/>
        </authorList>
    </citation>
    <scope>NUCLEOTIDE SEQUENCE [LARGE SCALE GENOMIC DNA]</scope>
    <source>
        <strain evidence="1 2">AT_MEX2019</strain>
        <tissue evidence="1">Muscle</tissue>
    </source>
</reference>
<sequence>MPTVVVTHFRLNFSQRRNFRLLPAFFCLPRLRISKMKRFKYQRVSGTTSEHCCVPLCQASGEKAKTAVGG</sequence>
<accession>A0ABU7CKE8</accession>
<organism evidence="1 2">
    <name type="scientific">Ataeniobius toweri</name>
    <dbReference type="NCBI Taxonomy" id="208326"/>
    <lineage>
        <taxon>Eukaryota</taxon>
        <taxon>Metazoa</taxon>
        <taxon>Chordata</taxon>
        <taxon>Craniata</taxon>
        <taxon>Vertebrata</taxon>
        <taxon>Euteleostomi</taxon>
        <taxon>Actinopterygii</taxon>
        <taxon>Neopterygii</taxon>
        <taxon>Teleostei</taxon>
        <taxon>Neoteleostei</taxon>
        <taxon>Acanthomorphata</taxon>
        <taxon>Ovalentaria</taxon>
        <taxon>Atherinomorphae</taxon>
        <taxon>Cyprinodontiformes</taxon>
        <taxon>Goodeidae</taxon>
        <taxon>Ataeniobius</taxon>
    </lineage>
</organism>
<name>A0ABU7CKE8_9TELE</name>
<dbReference type="EMBL" id="JAHUTI010091551">
    <property type="protein sequence ID" value="MED6262108.1"/>
    <property type="molecule type" value="Genomic_DNA"/>
</dbReference>
<proteinExistence type="predicted"/>
<protein>
    <submittedName>
        <fullName evidence="1">Uncharacterized protein</fullName>
    </submittedName>
</protein>
<dbReference type="Proteomes" id="UP001345963">
    <property type="component" value="Unassembled WGS sequence"/>
</dbReference>
<comment type="caution">
    <text evidence="1">The sequence shown here is derived from an EMBL/GenBank/DDBJ whole genome shotgun (WGS) entry which is preliminary data.</text>
</comment>
<keyword evidence="2" id="KW-1185">Reference proteome</keyword>
<evidence type="ECO:0000313" key="1">
    <source>
        <dbReference type="EMBL" id="MED6262108.1"/>
    </source>
</evidence>
<evidence type="ECO:0000313" key="2">
    <source>
        <dbReference type="Proteomes" id="UP001345963"/>
    </source>
</evidence>
<gene>
    <name evidence="1" type="ORF">ATANTOWER_014606</name>
</gene>